<feature type="transmembrane region" description="Helical" evidence="5">
    <location>
        <begin position="415"/>
        <end position="435"/>
    </location>
</feature>
<keyword evidence="7" id="KW-0560">Oxidoreductase</keyword>
<feature type="domain" description="NADH:quinone oxidoreductase/Mrp antiporter transmembrane" evidence="6">
    <location>
        <begin position="129"/>
        <end position="430"/>
    </location>
</feature>
<dbReference type="GeneID" id="800721"/>
<dbReference type="RefSeq" id="NP_066533.1">
    <property type="nucleotide sequence ID" value="NC_002573.1"/>
</dbReference>
<feature type="transmembrane region" description="Helical" evidence="5">
    <location>
        <begin position="131"/>
        <end position="150"/>
    </location>
</feature>
<reference evidence="7" key="1">
    <citation type="submission" date="2000-07" db="EMBL/GenBank/DDBJ databases">
        <title>The mitochondrial genome of the supposedly primitive protist, Naegleria gruberi.</title>
        <authorList>
            <person name="Burger G."/>
            <person name="Lang B.F."/>
            <person name="Nerad T.A."/>
            <person name="Gray M.W."/>
        </authorList>
    </citation>
    <scope>NUCLEOTIDE SEQUENCE</scope>
</reference>
<feature type="transmembrane region" description="Helical" evidence="5">
    <location>
        <begin position="308"/>
        <end position="329"/>
    </location>
</feature>
<feature type="transmembrane region" description="Helical" evidence="5">
    <location>
        <begin position="208"/>
        <end position="229"/>
    </location>
</feature>
<evidence type="ECO:0000256" key="5">
    <source>
        <dbReference type="SAM" id="Phobius"/>
    </source>
</evidence>
<dbReference type="NCBIfam" id="TIGR01770">
    <property type="entry name" value="NDH_I_N"/>
    <property type="match status" value="1"/>
</dbReference>
<keyword evidence="4 5" id="KW-0472">Membrane</keyword>
<dbReference type="AlphaFoldDB" id="Q9G8P3"/>
<evidence type="ECO:0000256" key="4">
    <source>
        <dbReference type="ARBA" id="ARBA00023136"/>
    </source>
</evidence>
<protein>
    <submittedName>
        <fullName evidence="7">NADH dehydrogenase subunit 2</fullName>
        <ecNumber evidence="7">1.6.5.3</ecNumber>
    </submittedName>
</protein>
<dbReference type="Pfam" id="PF00361">
    <property type="entry name" value="Proton_antipo_M"/>
    <property type="match status" value="1"/>
</dbReference>
<dbReference type="EMBL" id="AF288092">
    <property type="protein sequence ID" value="AAG17811.1"/>
    <property type="molecule type" value="Genomic_DNA"/>
</dbReference>
<keyword evidence="3 5" id="KW-1133">Transmembrane helix</keyword>
<sequence>MLLNYFFLLPENYLLFSIFFIFIYLIFFSFSAEKKFPKKNKFTEYIVKLILINFFFLTLSFFSYNYGVRDIFFRDDLSNGIQLINIILVFLFFTCVPFLLNKYSLSSFEFTILILLCLLSLNLLVITVNLISFYLLLEFQSICFYILASYGKKNKYSFEAGLKYFILGSFSSVLLLFGIALFYGFTGIFYYEDLNLFFLNLSNIDSNIYLNSIFNFSIALMLVGLLFKLYSFPFHFWVSDIYQGSTFVVTFFFALVPFLSIFYIFMKLYFYIYFFFYENFIIFLFFCSVGSMLIGSIGAIQQKKFRRLMAYSSITGTGYYLMVFLFPDLALVKNVFFFIFVYIVNVLAIFVSFSNLSFIRYKYNIERFSLLADLLKYNRLFAIMIVLFFFGVAGLPPFPSFLAKLYLLFNLFNNGFYFFIFLIIVTTVLSFYYYLRISKVILYNKNNKWFFINNISYSSALLLMYILFFNILLILKPSLILIPLEYFLIDLF</sequence>
<organism evidence="7">
    <name type="scientific">Naegleria gruberi</name>
    <name type="common">Amoeba</name>
    <dbReference type="NCBI Taxonomy" id="5762"/>
    <lineage>
        <taxon>Eukaryota</taxon>
        <taxon>Discoba</taxon>
        <taxon>Heterolobosea</taxon>
        <taxon>Tetramitia</taxon>
        <taxon>Eutetramitia</taxon>
        <taxon>Vahlkampfiidae</taxon>
        <taxon>Naegleria</taxon>
    </lineage>
</organism>
<comment type="subcellular location">
    <subcellularLocation>
        <location evidence="1">Membrane</location>
        <topology evidence="1">Multi-pass membrane protein</topology>
    </subcellularLocation>
</comment>
<feature type="transmembrane region" description="Helical" evidence="5">
    <location>
        <begin position="241"/>
        <end position="265"/>
    </location>
</feature>
<proteinExistence type="predicted"/>
<feature type="transmembrane region" description="Helical" evidence="5">
    <location>
        <begin position="82"/>
        <end position="100"/>
    </location>
</feature>
<evidence type="ECO:0000256" key="2">
    <source>
        <dbReference type="ARBA" id="ARBA00022692"/>
    </source>
</evidence>
<evidence type="ECO:0000259" key="6">
    <source>
        <dbReference type="Pfam" id="PF00361"/>
    </source>
</evidence>
<geneLocation type="mitochondrion" evidence="7"/>
<dbReference type="GO" id="GO:0008137">
    <property type="term" value="F:NADH dehydrogenase (ubiquinone) activity"/>
    <property type="evidence" value="ECO:0007669"/>
    <property type="project" value="InterPro"/>
</dbReference>
<name>Q9G8P3_NAEGR</name>
<accession>Q9G8P3</accession>
<feature type="transmembrane region" description="Helical" evidence="5">
    <location>
        <begin position="107"/>
        <end position="125"/>
    </location>
</feature>
<feature type="transmembrane region" description="Helical" evidence="5">
    <location>
        <begin position="455"/>
        <end position="475"/>
    </location>
</feature>
<evidence type="ECO:0000313" key="7">
    <source>
        <dbReference type="EMBL" id="AAG17811.1"/>
    </source>
</evidence>
<keyword evidence="2 5" id="KW-0812">Transmembrane</keyword>
<dbReference type="GO" id="GO:0042773">
    <property type="term" value="P:ATP synthesis coupled electron transport"/>
    <property type="evidence" value="ECO:0007669"/>
    <property type="project" value="InterPro"/>
</dbReference>
<evidence type="ECO:0000256" key="3">
    <source>
        <dbReference type="ARBA" id="ARBA00022989"/>
    </source>
</evidence>
<evidence type="ECO:0000256" key="1">
    <source>
        <dbReference type="ARBA" id="ARBA00004141"/>
    </source>
</evidence>
<keyword evidence="7" id="KW-0496">Mitochondrion</keyword>
<feature type="transmembrane region" description="Helical" evidence="5">
    <location>
        <begin position="42"/>
        <end position="62"/>
    </location>
</feature>
<feature type="transmembrane region" description="Helical" evidence="5">
    <location>
        <begin position="335"/>
        <end position="356"/>
    </location>
</feature>
<feature type="transmembrane region" description="Helical" evidence="5">
    <location>
        <begin position="377"/>
        <end position="395"/>
    </location>
</feature>
<gene>
    <name evidence="7" type="primary">nad2</name>
</gene>
<dbReference type="PANTHER" id="PTHR22773">
    <property type="entry name" value="NADH DEHYDROGENASE"/>
    <property type="match status" value="1"/>
</dbReference>
<dbReference type="EC" id="1.6.5.3" evidence="7"/>
<feature type="transmembrane region" description="Helical" evidence="5">
    <location>
        <begin position="12"/>
        <end position="30"/>
    </location>
</feature>
<dbReference type="GO" id="GO:0016020">
    <property type="term" value="C:membrane"/>
    <property type="evidence" value="ECO:0007669"/>
    <property type="project" value="UniProtKB-SubCell"/>
</dbReference>
<dbReference type="GO" id="GO:0016491">
    <property type="term" value="F:oxidoreductase activity"/>
    <property type="evidence" value="ECO:0007669"/>
    <property type="project" value="UniProtKB-KW"/>
</dbReference>
<feature type="transmembrane region" description="Helical" evidence="5">
    <location>
        <begin position="162"/>
        <end position="188"/>
    </location>
</feature>
<dbReference type="InterPro" id="IPR001750">
    <property type="entry name" value="ND/Mrp_TM"/>
</dbReference>
<dbReference type="InterPro" id="IPR010096">
    <property type="entry name" value="NADH-Q_OxRdtase_suN/2"/>
</dbReference>
<feature type="transmembrane region" description="Helical" evidence="5">
    <location>
        <begin position="271"/>
        <end position="296"/>
    </location>
</feature>